<accession>A0ABW6AA20</accession>
<evidence type="ECO:0000256" key="1">
    <source>
        <dbReference type="SAM" id="SignalP"/>
    </source>
</evidence>
<feature type="signal peptide" evidence="1">
    <location>
        <begin position="1"/>
        <end position="24"/>
    </location>
</feature>
<evidence type="ECO:0000313" key="3">
    <source>
        <dbReference type="EMBL" id="MFD2922104.1"/>
    </source>
</evidence>
<comment type="caution">
    <text evidence="3">The sequence shown here is derived from an EMBL/GenBank/DDBJ whole genome shotgun (WGS) entry which is preliminary data.</text>
</comment>
<keyword evidence="4" id="KW-1185">Reference proteome</keyword>
<evidence type="ECO:0000313" key="4">
    <source>
        <dbReference type="Proteomes" id="UP001597511"/>
    </source>
</evidence>
<feature type="domain" description="FtsX extracellular" evidence="2">
    <location>
        <begin position="139"/>
        <end position="233"/>
    </location>
</feature>
<dbReference type="RefSeq" id="WP_386103488.1">
    <property type="nucleotide sequence ID" value="NZ_JBHUOZ010000003.1"/>
</dbReference>
<name>A0ABW6AA20_9BACT</name>
<feature type="chain" id="PRO_5046519822" evidence="1">
    <location>
        <begin position="25"/>
        <end position="262"/>
    </location>
</feature>
<dbReference type="Proteomes" id="UP001597511">
    <property type="component" value="Unassembled WGS sequence"/>
</dbReference>
<protein>
    <submittedName>
        <fullName evidence="3">Permease-like cell division protein FtsX</fullName>
    </submittedName>
</protein>
<keyword evidence="1" id="KW-0732">Signal</keyword>
<organism evidence="3 4">
    <name type="scientific">Terrimonas rubra</name>
    <dbReference type="NCBI Taxonomy" id="1035890"/>
    <lineage>
        <taxon>Bacteria</taxon>
        <taxon>Pseudomonadati</taxon>
        <taxon>Bacteroidota</taxon>
        <taxon>Chitinophagia</taxon>
        <taxon>Chitinophagales</taxon>
        <taxon>Chitinophagaceae</taxon>
        <taxon>Terrimonas</taxon>
    </lineage>
</organism>
<dbReference type="EMBL" id="JBHUOZ010000003">
    <property type="protein sequence ID" value="MFD2922104.1"/>
    <property type="molecule type" value="Genomic_DNA"/>
</dbReference>
<reference evidence="4" key="1">
    <citation type="journal article" date="2019" name="Int. J. Syst. Evol. Microbiol.">
        <title>The Global Catalogue of Microorganisms (GCM) 10K type strain sequencing project: providing services to taxonomists for standard genome sequencing and annotation.</title>
        <authorList>
            <consortium name="The Broad Institute Genomics Platform"/>
            <consortium name="The Broad Institute Genome Sequencing Center for Infectious Disease"/>
            <person name="Wu L."/>
            <person name="Ma J."/>
        </authorList>
    </citation>
    <scope>NUCLEOTIDE SEQUENCE [LARGE SCALE GENOMIC DNA]</scope>
    <source>
        <strain evidence="4">KCTC 23299</strain>
    </source>
</reference>
<dbReference type="InterPro" id="IPR040690">
    <property type="entry name" value="FtsX_ECD"/>
</dbReference>
<sequence>MRKIVLPLLMSIYLCFLLTADINAQDKTDPVYYGNINWVKTNNDIIRYSQTDIQKGGNKKADSVSLKVLGSLDEHQNLISSPFDAMAFESFHGIEEKKYAIKDISATSLQEVMQVIPENGTVYVRYQKVTVLLDRVIISLRVYFKDSVDVATQKKEVAAFAKLQYTDSVRYYTKEEEEKLYLEAGGDESWKSVLDVSPFPAVAEVFIKLQYINEKDIPVIVKTIEQSKLVSSVEYPRAMKYNQITQINQLYQVPFILKIQYD</sequence>
<dbReference type="Pfam" id="PF18075">
    <property type="entry name" value="FtsX_ECD"/>
    <property type="match status" value="1"/>
</dbReference>
<evidence type="ECO:0000259" key="2">
    <source>
        <dbReference type="Pfam" id="PF18075"/>
    </source>
</evidence>
<proteinExistence type="predicted"/>
<gene>
    <name evidence="3" type="ORF">ACFS6H_20460</name>
</gene>